<dbReference type="Proteomes" id="UP000680067">
    <property type="component" value="Unassembled WGS sequence"/>
</dbReference>
<dbReference type="AlphaFoldDB" id="A0A941DKQ8"/>
<keyword evidence="2" id="KW-1185">Reference proteome</keyword>
<reference evidence="1" key="1">
    <citation type="submission" date="2021-04" db="EMBL/GenBank/DDBJ databases">
        <title>novel species isolated from subtropical streams in China.</title>
        <authorList>
            <person name="Lu H."/>
        </authorList>
    </citation>
    <scope>NUCLEOTIDE SEQUENCE</scope>
    <source>
        <strain evidence="1">LFS511W</strain>
    </source>
</reference>
<comment type="caution">
    <text evidence="1">The sequence shown here is derived from an EMBL/GenBank/DDBJ whole genome shotgun (WGS) entry which is preliminary data.</text>
</comment>
<sequence length="129" mass="14746">MHIDIHARGFELTEGLREHTFRRLKFATDWALDEVRTVKVRLSDVNGPRGGEDKHCLIQIPLAGRQQILVHDTEADMYVAIDRAIGRAEHLLSKRIGRKREHSHVQHKLWSAPVADDSEISDTEPKARA</sequence>
<dbReference type="RefSeq" id="WP_212686966.1">
    <property type="nucleotide sequence ID" value="NZ_CAXBSD010000167.1"/>
</dbReference>
<dbReference type="InterPro" id="IPR003489">
    <property type="entry name" value="RHF/RaiA"/>
</dbReference>
<dbReference type="Pfam" id="PF02482">
    <property type="entry name" value="Ribosomal_S30AE"/>
    <property type="match status" value="1"/>
</dbReference>
<protein>
    <submittedName>
        <fullName evidence="1">HPF/RaiA family ribosome-associated protein</fullName>
    </submittedName>
</protein>
<gene>
    <name evidence="1" type="ORF">KDM89_05635</name>
</gene>
<dbReference type="InterPro" id="IPR036567">
    <property type="entry name" value="RHF-like"/>
</dbReference>
<dbReference type="EMBL" id="JAGSPN010000003">
    <property type="protein sequence ID" value="MBR7781610.1"/>
    <property type="molecule type" value="Genomic_DNA"/>
</dbReference>
<evidence type="ECO:0000313" key="1">
    <source>
        <dbReference type="EMBL" id="MBR7781610.1"/>
    </source>
</evidence>
<dbReference type="Gene3D" id="3.30.160.100">
    <property type="entry name" value="Ribosome hibernation promotion factor-like"/>
    <property type="match status" value="1"/>
</dbReference>
<accession>A0A941DKQ8</accession>
<evidence type="ECO:0000313" key="2">
    <source>
        <dbReference type="Proteomes" id="UP000680067"/>
    </source>
</evidence>
<proteinExistence type="predicted"/>
<organism evidence="1 2">
    <name type="scientific">Undibacterium luofuense</name>
    <dbReference type="NCBI Taxonomy" id="2828733"/>
    <lineage>
        <taxon>Bacteria</taxon>
        <taxon>Pseudomonadati</taxon>
        <taxon>Pseudomonadota</taxon>
        <taxon>Betaproteobacteria</taxon>
        <taxon>Burkholderiales</taxon>
        <taxon>Oxalobacteraceae</taxon>
        <taxon>Undibacterium</taxon>
    </lineage>
</organism>
<name>A0A941DKQ8_9BURK</name>
<dbReference type="SUPFAM" id="SSF69754">
    <property type="entry name" value="Ribosome binding protein Y (YfiA homologue)"/>
    <property type="match status" value="1"/>
</dbReference>